<sequence length="43" mass="5008">MESIICPACGESELELWHMGIYECPKCGNMIPREVWEDEEYGE</sequence>
<dbReference type="InterPro" id="IPR011332">
    <property type="entry name" value="Ribosomal_zn-bd"/>
</dbReference>
<evidence type="ECO:0000313" key="1">
    <source>
        <dbReference type="EMBL" id="ACI91089.1"/>
    </source>
</evidence>
<accession>B6V307</accession>
<dbReference type="Proteomes" id="UP000001590">
    <property type="component" value="Segment"/>
</dbReference>
<proteinExistence type="predicted"/>
<dbReference type="GeneID" id="7009178"/>
<keyword evidence="2" id="KW-1185">Reference proteome</keyword>
<dbReference type="KEGG" id="vg:7009178"/>
<organismHost>
    <name type="scientific">Bacillus subtilis</name>
    <dbReference type="NCBI Taxonomy" id="1423"/>
</organismHost>
<gene>
    <name evidence="1" type="primary">34.61</name>
    <name evidence="1" type="ORF">SPO1_189</name>
</gene>
<dbReference type="RefSeq" id="YP_002300460.1">
    <property type="nucleotide sequence ID" value="NC_011421.1"/>
</dbReference>
<dbReference type="EMBL" id="FJ230960">
    <property type="protein sequence ID" value="ACI91089.1"/>
    <property type="molecule type" value="Genomic_DNA"/>
</dbReference>
<protein>
    <submittedName>
        <fullName evidence="1">Gp34.61</fullName>
    </submittedName>
</protein>
<organism evidence="1 2">
    <name type="scientific">Bacillus phage SP01</name>
    <name type="common">Bacteriophage SP01</name>
    <dbReference type="NCBI Taxonomy" id="2884427"/>
    <lineage>
        <taxon>Viruses</taxon>
        <taxon>Duplodnaviria</taxon>
        <taxon>Heunggongvirae</taxon>
        <taxon>Uroviricota</taxon>
        <taxon>Caudoviricetes</taxon>
        <taxon>Herelleviridae</taxon>
        <taxon>Spounavirinae</taxon>
        <taxon>Okubovirus</taxon>
        <taxon>Okubovirus SPO1</taxon>
    </lineage>
</organism>
<reference evidence="1 2" key="1">
    <citation type="journal article" date="2009" name="J. Mol. Biol.">
        <title>The genome of Bacillus subtilis bacteriophage SPO1.</title>
        <authorList>
            <person name="Stewart C.R."/>
            <person name="Casjens S.R."/>
            <person name="Cresawn S.G."/>
            <person name="Houtz J.M."/>
            <person name="Smith A.L."/>
            <person name="Ford M.E."/>
            <person name="Peebles C.L."/>
            <person name="Hatfull G.F."/>
            <person name="Hendrix R.W."/>
            <person name="Huang W.M."/>
            <person name="Pedulla M.L."/>
        </authorList>
    </citation>
    <scope>NUCLEOTIDE SEQUENCE [LARGE SCALE GENOMIC DNA]</scope>
</reference>
<dbReference type="SUPFAM" id="SSF57829">
    <property type="entry name" value="Zn-binding ribosomal proteins"/>
    <property type="match status" value="1"/>
</dbReference>
<name>B6V307_BPSP1</name>
<evidence type="ECO:0000313" key="2">
    <source>
        <dbReference type="Proteomes" id="UP000001590"/>
    </source>
</evidence>